<dbReference type="EMBL" id="LNAM01000206">
    <property type="protein sequence ID" value="KSV57684.1"/>
    <property type="molecule type" value="Genomic_DNA"/>
</dbReference>
<proteinExistence type="predicted"/>
<evidence type="ECO:0008006" key="4">
    <source>
        <dbReference type="Google" id="ProtNLM"/>
    </source>
</evidence>
<protein>
    <recommendedName>
        <fullName evidence="4">Flagellar export protein FliJ</fullName>
    </recommendedName>
</protein>
<dbReference type="Proteomes" id="UP000054874">
    <property type="component" value="Unassembled WGS sequence"/>
</dbReference>
<evidence type="ECO:0000313" key="3">
    <source>
        <dbReference type="Proteomes" id="UP000054874"/>
    </source>
</evidence>
<gene>
    <name evidence="2" type="ORF">ASU35_15580</name>
</gene>
<dbReference type="RefSeq" id="WP_058354065.1">
    <property type="nucleotide sequence ID" value="NZ_CABMMD010000206.1"/>
</dbReference>
<accession>A0A0V8QB01</accession>
<evidence type="ECO:0000313" key="2">
    <source>
        <dbReference type="EMBL" id="KSV57684.1"/>
    </source>
</evidence>
<keyword evidence="1" id="KW-0175">Coiled coil</keyword>
<feature type="coiled-coil region" evidence="1">
    <location>
        <begin position="7"/>
        <end position="48"/>
    </location>
</feature>
<keyword evidence="3" id="KW-1185">Reference proteome</keyword>
<reference evidence="2 3" key="1">
    <citation type="submission" date="2015-11" db="EMBL/GenBank/DDBJ databases">
        <title>Butyribacter intestini gen. nov., sp. nov., a butyric acid-producing bacterium of the family Lachnospiraceae isolated from the human faeces.</title>
        <authorList>
            <person name="Zou Y."/>
            <person name="Xue W."/>
            <person name="Luo G."/>
            <person name="Lv M."/>
        </authorList>
    </citation>
    <scope>NUCLEOTIDE SEQUENCE [LARGE SCALE GENOMIC DNA]</scope>
    <source>
        <strain evidence="2 3">ACET-33324</strain>
    </source>
</reference>
<comment type="caution">
    <text evidence="2">The sequence shown here is derived from an EMBL/GenBank/DDBJ whole genome shotgun (WGS) entry which is preliminary data.</text>
</comment>
<sequence>MARGRKSLSLGEQLEKITAEIENMENSLKEMKKAKKDLEEQIKQTRLSELDKLITEKGLSFEEVKELLNK</sequence>
<dbReference type="AlphaFoldDB" id="A0A0V8QB01"/>
<evidence type="ECO:0000256" key="1">
    <source>
        <dbReference type="SAM" id="Coils"/>
    </source>
</evidence>
<name>A0A0V8QB01_9FIRM</name>
<organism evidence="2 3">
    <name type="scientific">Acetivibrio ethanolgignens</name>
    <dbReference type="NCBI Taxonomy" id="290052"/>
    <lineage>
        <taxon>Bacteria</taxon>
        <taxon>Bacillati</taxon>
        <taxon>Bacillota</taxon>
        <taxon>Clostridia</taxon>
        <taxon>Eubacteriales</taxon>
        <taxon>Oscillospiraceae</taxon>
        <taxon>Acetivibrio</taxon>
    </lineage>
</organism>